<organism evidence="3 4">
    <name type="scientific">Phanerochaete carnosa (strain HHB-10118-sp)</name>
    <name type="common">White-rot fungus</name>
    <name type="synonym">Peniophora carnosa</name>
    <dbReference type="NCBI Taxonomy" id="650164"/>
    <lineage>
        <taxon>Eukaryota</taxon>
        <taxon>Fungi</taxon>
        <taxon>Dikarya</taxon>
        <taxon>Basidiomycota</taxon>
        <taxon>Agaricomycotina</taxon>
        <taxon>Agaricomycetes</taxon>
        <taxon>Polyporales</taxon>
        <taxon>Phanerochaetaceae</taxon>
        <taxon>Phanerochaete</taxon>
    </lineage>
</organism>
<evidence type="ECO:0000313" key="4">
    <source>
        <dbReference type="Proteomes" id="UP000008370"/>
    </source>
</evidence>
<feature type="compositionally biased region" description="Pro residues" evidence="1">
    <location>
        <begin position="207"/>
        <end position="217"/>
    </location>
</feature>
<evidence type="ECO:0000259" key="2">
    <source>
        <dbReference type="Pfam" id="PF05699"/>
    </source>
</evidence>
<reference evidence="3 4" key="1">
    <citation type="journal article" date="2012" name="BMC Genomics">
        <title>Comparative genomics of the white-rot fungi, Phanerochaete carnosa and P. chrysosporium, to elucidate the genetic basis of the distinct wood types they colonize.</title>
        <authorList>
            <person name="Suzuki H."/>
            <person name="MacDonald J."/>
            <person name="Syed K."/>
            <person name="Salamov A."/>
            <person name="Hori C."/>
            <person name="Aerts A."/>
            <person name="Henrissat B."/>
            <person name="Wiebenga A."/>
            <person name="vanKuyk P.A."/>
            <person name="Barry K."/>
            <person name="Lindquist E."/>
            <person name="LaButti K."/>
            <person name="Lapidus A."/>
            <person name="Lucas S."/>
            <person name="Coutinho P."/>
            <person name="Gong Y."/>
            <person name="Samejima M."/>
            <person name="Mahadevan R."/>
            <person name="Abou-Zaid M."/>
            <person name="de Vries R.P."/>
            <person name="Igarashi K."/>
            <person name="Yadav J.S."/>
            <person name="Grigoriev I.V."/>
            <person name="Master E.R."/>
        </authorList>
    </citation>
    <scope>NUCLEOTIDE SEQUENCE [LARGE SCALE GENOMIC DNA]</scope>
    <source>
        <strain evidence="3 4">HHB-10118-sp</strain>
    </source>
</reference>
<dbReference type="Proteomes" id="UP000008370">
    <property type="component" value="Unassembled WGS sequence"/>
</dbReference>
<accession>K5UI16</accession>
<sequence length="239" mass="26747">MLNAIEARWKKANQDAFIAALILNPFHKIRPLQPLFSFSVGGVYALLSCLWEHFYTVPVPVTDLLENVQEYLVESGHFADIRSWQHSICLAAEAMKTSPDSIQVWDFAQHPEALVRSIIQLARHLLSVCINSASCERLFSSLGNILTKLCNRLGNTTLLSLTEMKMHIRDEHLCNQCLQCRLKFQLEGDCRQTAQVTENAGSAPEPILLPLPPPPSSAPDATPKANEEEISSEELMQKL</sequence>
<name>K5UI16_PHACS</name>
<gene>
    <name evidence="3" type="ORF">PHACADRAFT_33593</name>
</gene>
<dbReference type="STRING" id="650164.K5UI16"/>
<dbReference type="GO" id="GO:0046983">
    <property type="term" value="F:protein dimerization activity"/>
    <property type="evidence" value="ECO:0007669"/>
    <property type="project" value="InterPro"/>
</dbReference>
<dbReference type="OrthoDB" id="3270520at2759"/>
<dbReference type="InParanoid" id="K5UI16"/>
<feature type="region of interest" description="Disordered" evidence="1">
    <location>
        <begin position="199"/>
        <end position="239"/>
    </location>
</feature>
<dbReference type="GeneID" id="18919832"/>
<dbReference type="AlphaFoldDB" id="K5UI16"/>
<dbReference type="RefSeq" id="XP_007402283.1">
    <property type="nucleotide sequence ID" value="XM_007402221.1"/>
</dbReference>
<feature type="domain" description="HAT C-terminal dimerisation" evidence="2">
    <location>
        <begin position="118"/>
        <end position="162"/>
    </location>
</feature>
<dbReference type="InterPro" id="IPR008906">
    <property type="entry name" value="HATC_C_dom"/>
</dbReference>
<keyword evidence="4" id="KW-1185">Reference proteome</keyword>
<dbReference type="SUPFAM" id="SSF53098">
    <property type="entry name" value="Ribonuclease H-like"/>
    <property type="match status" value="1"/>
</dbReference>
<dbReference type="KEGG" id="pco:PHACADRAFT_33593"/>
<proteinExistence type="predicted"/>
<dbReference type="Pfam" id="PF05699">
    <property type="entry name" value="Dimer_Tnp_hAT"/>
    <property type="match status" value="1"/>
</dbReference>
<dbReference type="HOGENOM" id="CLU_1161500_0_0_1"/>
<dbReference type="InterPro" id="IPR012337">
    <property type="entry name" value="RNaseH-like_sf"/>
</dbReference>
<protein>
    <recommendedName>
        <fullName evidence="2">HAT C-terminal dimerisation domain-containing protein</fullName>
    </recommendedName>
</protein>
<evidence type="ECO:0000256" key="1">
    <source>
        <dbReference type="SAM" id="MobiDB-lite"/>
    </source>
</evidence>
<dbReference type="EMBL" id="JH930526">
    <property type="protein sequence ID" value="EKM49166.1"/>
    <property type="molecule type" value="Genomic_DNA"/>
</dbReference>
<evidence type="ECO:0000313" key="3">
    <source>
        <dbReference type="EMBL" id="EKM49166.1"/>
    </source>
</evidence>